<proteinExistence type="inferred from homology"/>
<dbReference type="OrthoDB" id="6039950at2759"/>
<evidence type="ECO:0000256" key="8">
    <source>
        <dbReference type="SAM" id="SignalP"/>
    </source>
</evidence>
<dbReference type="SUPFAM" id="SSF51445">
    <property type="entry name" value="(Trans)glycosidases"/>
    <property type="match status" value="1"/>
</dbReference>
<dbReference type="GO" id="GO:0016139">
    <property type="term" value="P:glycoside catabolic process"/>
    <property type="evidence" value="ECO:0007669"/>
    <property type="project" value="TreeGrafter"/>
</dbReference>
<keyword evidence="5" id="KW-0378">Hydrolase</keyword>
<evidence type="ECO:0000313" key="11">
    <source>
        <dbReference type="Proteomes" id="UP000481288"/>
    </source>
</evidence>
<dbReference type="InterPro" id="IPR057739">
    <property type="entry name" value="Glyco_hydro_29_N"/>
</dbReference>
<dbReference type="PANTHER" id="PTHR10030:SF37">
    <property type="entry name" value="ALPHA-L-FUCOSIDASE-RELATED"/>
    <property type="match status" value="1"/>
</dbReference>
<reference evidence="10 11" key="1">
    <citation type="submission" date="2018-05" db="EMBL/GenBank/DDBJ databases">
        <title>Whole genome sequencing for identification of molecular markers to develop diagnostic detection tools for the regulated plant pathogen Lachnellula willkommii.</title>
        <authorList>
            <person name="Giroux E."/>
            <person name="Bilodeau G."/>
        </authorList>
    </citation>
    <scope>NUCLEOTIDE SEQUENCE [LARGE SCALE GENOMIC DNA]</scope>
    <source>
        <strain evidence="10 11">CBS 625.97</strain>
    </source>
</reference>
<dbReference type="Proteomes" id="UP000481288">
    <property type="component" value="Unassembled WGS sequence"/>
</dbReference>
<feature type="signal peptide" evidence="8">
    <location>
        <begin position="1"/>
        <end position="17"/>
    </location>
</feature>
<evidence type="ECO:0000256" key="1">
    <source>
        <dbReference type="ARBA" id="ARBA00004071"/>
    </source>
</evidence>
<protein>
    <recommendedName>
        <fullName evidence="3">alpha-L-fucosidase</fullName>
        <ecNumber evidence="3">3.2.1.51</ecNumber>
    </recommendedName>
</protein>
<sequence>MNVLGFLLLALTRQVLSAPYPLSNVTGSSKLKSVQVPLDSYFNNAGFALEPGEASFDQLDQSYPASKLPTGGIYNSTKTGIFYLFPGYQGQNVSDNIIMSGQTIDIPESSYFSVQMLIAADYASTSANVTFSYTGGSSSVSEVRSEPFYSFLTIYKGEIILPSYFTHNDTNFNTSHIFEWVGSLDYSKTLESITFPDTTNLTSGSRLHVFAVSLWQGSGIEVQYLRPTQKTSGDRVQIVEVVVNNAGPEWISGDGVNITIEGQGITTVEPGRIKRLRPGDQKKINVGVIGYGNVTADIIFTGRNSTTVYSMDYVSFGLEEWTSELSSLTKHESPEWFDNAKYGIFIHWGPYAVPGWGNSTPYEVYSEWHWWYSHHRAADTKADVWQYDLSTYGPHVVYDDFFANFTADAFDAKAWVDLVADAGAQYFVFTTKHHDGFAMFDTKETTHRSAIYYGPQRDVLKELFDAAREYQPQLHRGTYFSLPEWYNPDFGPYGFAQLPGNTSTSWPGILARNPYTGAEEPYTGRLNISDFITDLMVPQMELLAYEYDTEIMWCDCGAANGSAEFASAWFNRASAAGRSVTMNSRCGIAEGSDFDTPEYATFSSVSERKWESNQGMDPYSYGYNRATAPESYMNASTIVAYLVDMVSKNGNFLLDVGPMANGTIDSVEVAHLREAGTWIKANAEAIFNTTYWQVLETTFKRRFITPETGDVRFTQTQDAFYVIALTKPTETFVVDVPVPILSGDTISMIGAGNGTLLDWSITSDKSLSITVPSALADAGKYAWAMKSNGIHEHATALPIDFSSSYFDSLAYDYDYSCSNCKPSQNFHIKSINHHVAGPNFPLAGNCFHGVPKPSAVVELTLLPHQLSDAPGKMTVKKSTMAQTATPESKLADST</sequence>
<evidence type="ECO:0000259" key="9">
    <source>
        <dbReference type="Pfam" id="PF01120"/>
    </source>
</evidence>
<dbReference type="Pfam" id="PF01120">
    <property type="entry name" value="Alpha_L_fucos"/>
    <property type="match status" value="1"/>
</dbReference>
<dbReference type="InterPro" id="IPR017853">
    <property type="entry name" value="GH"/>
</dbReference>
<dbReference type="EMBL" id="QGMG01000243">
    <property type="protein sequence ID" value="TVY55413.1"/>
    <property type="molecule type" value="Genomic_DNA"/>
</dbReference>
<feature type="compositionally biased region" description="Polar residues" evidence="7">
    <location>
        <begin position="876"/>
        <end position="894"/>
    </location>
</feature>
<evidence type="ECO:0000313" key="10">
    <source>
        <dbReference type="EMBL" id="TVY55413.1"/>
    </source>
</evidence>
<feature type="chain" id="PRO_5028817476" description="alpha-L-fucosidase" evidence="8">
    <location>
        <begin position="18"/>
        <end position="894"/>
    </location>
</feature>
<organism evidence="10 11">
    <name type="scientific">Lachnellula cervina</name>
    <dbReference type="NCBI Taxonomy" id="1316786"/>
    <lineage>
        <taxon>Eukaryota</taxon>
        <taxon>Fungi</taxon>
        <taxon>Dikarya</taxon>
        <taxon>Ascomycota</taxon>
        <taxon>Pezizomycotina</taxon>
        <taxon>Leotiomycetes</taxon>
        <taxon>Helotiales</taxon>
        <taxon>Lachnaceae</taxon>
        <taxon>Lachnellula</taxon>
    </lineage>
</organism>
<accession>A0A7D8UTX0</accession>
<comment type="function">
    <text evidence="1">Alpha-L-fucosidase is responsible for hydrolyzing the alpha-1,6-linked fucose joined to the reducing-end N-acetylglucosamine of the carbohydrate moieties of glycoproteins.</text>
</comment>
<evidence type="ECO:0000256" key="4">
    <source>
        <dbReference type="ARBA" id="ARBA00022729"/>
    </source>
</evidence>
<dbReference type="GO" id="GO:0004560">
    <property type="term" value="F:alpha-L-fucosidase activity"/>
    <property type="evidence" value="ECO:0007669"/>
    <property type="project" value="UniProtKB-EC"/>
</dbReference>
<dbReference type="EC" id="3.2.1.51" evidence="3"/>
<dbReference type="SMART" id="SM00812">
    <property type="entry name" value="Alpha_L_fucos"/>
    <property type="match status" value="1"/>
</dbReference>
<evidence type="ECO:0000256" key="5">
    <source>
        <dbReference type="ARBA" id="ARBA00022801"/>
    </source>
</evidence>
<evidence type="ECO:0000256" key="3">
    <source>
        <dbReference type="ARBA" id="ARBA00012662"/>
    </source>
</evidence>
<keyword evidence="11" id="KW-1185">Reference proteome</keyword>
<dbReference type="Gene3D" id="3.20.20.80">
    <property type="entry name" value="Glycosidases"/>
    <property type="match status" value="1"/>
</dbReference>
<comment type="similarity">
    <text evidence="2">Belongs to the glycosyl hydrolase 29 family.</text>
</comment>
<dbReference type="InterPro" id="IPR000933">
    <property type="entry name" value="Glyco_hydro_29"/>
</dbReference>
<feature type="domain" description="Glycoside hydrolase family 29 N-terminal" evidence="9">
    <location>
        <begin position="320"/>
        <end position="684"/>
    </location>
</feature>
<dbReference type="Gene3D" id="2.60.40.1180">
    <property type="entry name" value="Golgi alpha-mannosidase II"/>
    <property type="match status" value="1"/>
</dbReference>
<dbReference type="AlphaFoldDB" id="A0A7D8UTX0"/>
<name>A0A7D8UTX0_9HELO</name>
<evidence type="ECO:0000256" key="7">
    <source>
        <dbReference type="SAM" id="MobiDB-lite"/>
    </source>
</evidence>
<feature type="region of interest" description="Disordered" evidence="7">
    <location>
        <begin position="875"/>
        <end position="894"/>
    </location>
</feature>
<dbReference type="PANTHER" id="PTHR10030">
    <property type="entry name" value="ALPHA-L-FUCOSIDASE"/>
    <property type="match status" value="1"/>
</dbReference>
<keyword evidence="4 8" id="KW-0732">Signal</keyword>
<dbReference type="InterPro" id="IPR016286">
    <property type="entry name" value="FUC_metazoa-typ"/>
</dbReference>
<comment type="caution">
    <text evidence="10">The sequence shown here is derived from an EMBL/GenBank/DDBJ whole genome shotgun (WGS) entry which is preliminary data.</text>
</comment>
<evidence type="ECO:0000256" key="6">
    <source>
        <dbReference type="ARBA" id="ARBA00023295"/>
    </source>
</evidence>
<evidence type="ECO:0000256" key="2">
    <source>
        <dbReference type="ARBA" id="ARBA00007951"/>
    </source>
</evidence>
<dbReference type="PRINTS" id="PR00741">
    <property type="entry name" value="GLHYDRLASE29"/>
</dbReference>
<keyword evidence="6" id="KW-0326">Glycosidase</keyword>
<dbReference type="InterPro" id="IPR013780">
    <property type="entry name" value="Glyco_hydro_b"/>
</dbReference>
<dbReference type="GO" id="GO:0006004">
    <property type="term" value="P:fucose metabolic process"/>
    <property type="evidence" value="ECO:0007669"/>
    <property type="project" value="InterPro"/>
</dbReference>
<gene>
    <name evidence="10" type="primary">Fuca2</name>
    <name evidence="10" type="ORF">LCER1_G003487</name>
</gene>